<feature type="region of interest" description="Disordered" evidence="1">
    <location>
        <begin position="192"/>
        <end position="217"/>
    </location>
</feature>
<dbReference type="EMBL" id="WSZM01000007">
    <property type="protein sequence ID" value="KAF4047247.1"/>
    <property type="molecule type" value="Genomic_DNA"/>
</dbReference>
<gene>
    <name evidence="2" type="ORF">GN244_ATG00381</name>
    <name evidence="3" type="ORF">GN958_ATG11378</name>
</gene>
<dbReference type="Proteomes" id="UP000602510">
    <property type="component" value="Unassembled WGS sequence"/>
</dbReference>
<dbReference type="AlphaFoldDB" id="A0A833SEM8"/>
<organism evidence="2 4">
    <name type="scientific">Phytophthora infestans</name>
    <name type="common">Potato late blight agent</name>
    <name type="synonym">Botrytis infestans</name>
    <dbReference type="NCBI Taxonomy" id="4787"/>
    <lineage>
        <taxon>Eukaryota</taxon>
        <taxon>Sar</taxon>
        <taxon>Stramenopiles</taxon>
        <taxon>Oomycota</taxon>
        <taxon>Peronosporomycetes</taxon>
        <taxon>Peronosporales</taxon>
        <taxon>Peronosporaceae</taxon>
        <taxon>Phytophthora</taxon>
    </lineage>
</organism>
<accession>A0A833SEM8</accession>
<feature type="compositionally biased region" description="Low complexity" evidence="1">
    <location>
        <begin position="197"/>
        <end position="216"/>
    </location>
</feature>
<evidence type="ECO:0000313" key="4">
    <source>
        <dbReference type="Proteomes" id="UP000602510"/>
    </source>
</evidence>
<comment type="caution">
    <text evidence="2">The sequence shown here is derived from an EMBL/GenBank/DDBJ whole genome shotgun (WGS) entry which is preliminary data.</text>
</comment>
<protein>
    <submittedName>
        <fullName evidence="2">Uncharacterized protein</fullName>
    </submittedName>
</protein>
<proteinExistence type="predicted"/>
<feature type="region of interest" description="Disordered" evidence="1">
    <location>
        <begin position="318"/>
        <end position="337"/>
    </location>
</feature>
<sequence length="337" mass="37350">MDGSTSVQRLIDQFELMAQTNSKSAAPCTWSTTRNTKAPLPKPDGSHHDSPVEEIMNCFYKQHTQTTDEPDEKAIQDAVDVIPATPAKPTIYKGLTINILQPTDDVTAYEDGSTPIKSTYYLAMPRSPSTYSTASTCSLDSSLSSLDMFFPELLQASGRTASETTNLHSTKASKLAPPPLYRCATLTEKPMKKPSNLASAAPMSARPRRSSLSSSMVPSTANSTHCFSEGACNTLCARSYSSSSPVARYMDYDRSPRFAATKAMNVERRRRLQERNRNIAFNKVMRSEIKPRTPEWQGRLDHVRSRLFDFKENNQSLTSKAKKTASRRHSTSNCPLA</sequence>
<dbReference type="Proteomes" id="UP000704712">
    <property type="component" value="Unassembled WGS sequence"/>
</dbReference>
<name>A0A833SEM8_PHYIN</name>
<feature type="compositionally biased region" description="Basic residues" evidence="1">
    <location>
        <begin position="320"/>
        <end position="330"/>
    </location>
</feature>
<reference evidence="2" key="1">
    <citation type="submission" date="2020-04" db="EMBL/GenBank/DDBJ databases">
        <title>Hybrid Assembly of Korean Phytophthora infestans isolates.</title>
        <authorList>
            <person name="Prokchorchik M."/>
            <person name="Lee Y."/>
            <person name="Seo J."/>
            <person name="Cho J.-H."/>
            <person name="Park Y.-E."/>
            <person name="Jang D.-C."/>
            <person name="Im J.-S."/>
            <person name="Choi J.-G."/>
            <person name="Park H.-J."/>
            <person name="Lee G.-B."/>
            <person name="Lee Y.-G."/>
            <person name="Hong S.-Y."/>
            <person name="Cho K."/>
            <person name="Sohn K.H."/>
        </authorList>
    </citation>
    <scope>NUCLEOTIDE SEQUENCE</scope>
    <source>
        <strain evidence="2">KR_1_A1</strain>
        <strain evidence="3">KR_2_A2</strain>
    </source>
</reference>
<evidence type="ECO:0000313" key="2">
    <source>
        <dbReference type="EMBL" id="KAF4047247.1"/>
    </source>
</evidence>
<keyword evidence="4" id="KW-1185">Reference proteome</keyword>
<feature type="region of interest" description="Disordered" evidence="1">
    <location>
        <begin position="22"/>
        <end position="48"/>
    </location>
</feature>
<feature type="compositionally biased region" description="Polar residues" evidence="1">
    <location>
        <begin position="22"/>
        <end position="36"/>
    </location>
</feature>
<evidence type="ECO:0000256" key="1">
    <source>
        <dbReference type="SAM" id="MobiDB-lite"/>
    </source>
</evidence>
<dbReference type="EMBL" id="JAACNO010001556">
    <property type="protein sequence ID" value="KAF4139477.1"/>
    <property type="molecule type" value="Genomic_DNA"/>
</dbReference>
<evidence type="ECO:0000313" key="3">
    <source>
        <dbReference type="EMBL" id="KAF4139477.1"/>
    </source>
</evidence>